<gene>
    <name evidence="1" type="ORF">Pfra01_000168800</name>
</gene>
<sequence>MSDSEGDLSADNLYLSDASSKGEDEIGTWACEGGSWHCYQPPTTTNGWDNAASRRKHRQPRILYTWFDSGVMAKMQYCINNNLKEASSVFMDERLKFLEVELWLCCYKITPDFFYDRRNIAEYPAGARVMGLARYRAILTALGKPSGLSDESTSTWTAPFSHNRDIELVAELIRRINRSIGFVDGVTLASLDDDLIRLRSSSVDNTGLAHVRNPKKGFGPVQHRVVSLVNGLVLGGHVATRGESTVDIVKLLQRSLCGASTESQIHLSGVLHALDRGYQSYAVNEHIVNIGGAIVGTHKRTHKFPFANAIIETKRIANSSYLRTGLSYWIGKVALCYMTLAYVGLGTWSYVSRPAHVSELSIDNPDFVRFENGVTQLTSAQRTPEWFILRKFRITGSVAVRVFHAVSRSQQQSEADGRLPSLISNNDVKTILELLGLPPRCTAVSNPVENQNGPKKVSAMALSRAELHEKSCEELKGLCRKYSLHVSGKKLS</sequence>
<proteinExistence type="predicted"/>
<dbReference type="AlphaFoldDB" id="A0A9W6WVS2"/>
<evidence type="ECO:0000313" key="2">
    <source>
        <dbReference type="Proteomes" id="UP001165121"/>
    </source>
</evidence>
<keyword evidence="2" id="KW-1185">Reference proteome</keyword>
<organism evidence="1 2">
    <name type="scientific">Phytophthora fragariaefolia</name>
    <dbReference type="NCBI Taxonomy" id="1490495"/>
    <lineage>
        <taxon>Eukaryota</taxon>
        <taxon>Sar</taxon>
        <taxon>Stramenopiles</taxon>
        <taxon>Oomycota</taxon>
        <taxon>Peronosporomycetes</taxon>
        <taxon>Peronosporales</taxon>
        <taxon>Peronosporaceae</taxon>
        <taxon>Phytophthora</taxon>
    </lineage>
</organism>
<dbReference type="Proteomes" id="UP001165121">
    <property type="component" value="Unassembled WGS sequence"/>
</dbReference>
<evidence type="ECO:0000313" key="1">
    <source>
        <dbReference type="EMBL" id="GMF18621.1"/>
    </source>
</evidence>
<name>A0A9W6WVS2_9STRA</name>
<accession>A0A9W6WVS2</accession>
<reference evidence="1" key="1">
    <citation type="submission" date="2023-04" db="EMBL/GenBank/DDBJ databases">
        <title>Phytophthora fragariaefolia NBRC 109709.</title>
        <authorList>
            <person name="Ichikawa N."/>
            <person name="Sato H."/>
            <person name="Tonouchi N."/>
        </authorList>
    </citation>
    <scope>NUCLEOTIDE SEQUENCE</scope>
    <source>
        <strain evidence="1">NBRC 109709</strain>
    </source>
</reference>
<dbReference type="OrthoDB" id="129165at2759"/>
<dbReference type="EMBL" id="BSXT01000136">
    <property type="protein sequence ID" value="GMF18621.1"/>
    <property type="molecule type" value="Genomic_DNA"/>
</dbReference>
<comment type="caution">
    <text evidence="1">The sequence shown here is derived from an EMBL/GenBank/DDBJ whole genome shotgun (WGS) entry which is preliminary data.</text>
</comment>
<protein>
    <submittedName>
        <fullName evidence="1">Unnamed protein product</fullName>
    </submittedName>
</protein>